<dbReference type="PANTHER" id="PTHR31973:SF187">
    <property type="entry name" value="MUTATOR TRANSPOSASE MUDRA PROTEIN"/>
    <property type="match status" value="1"/>
</dbReference>
<evidence type="ECO:0000259" key="1">
    <source>
        <dbReference type="Pfam" id="PF10551"/>
    </source>
</evidence>
<sequence>MEKEAIRALFVLMEKEARESSQLFRRILIFRLRRPKLIGIQNLSTFSIRIELNSSIDGVTQELCGKWPELGLRCFNMYFSRDVKNNLIQSDGELHSLACYCFAKKILIMEINLVLCVSLLITSSYASYASSSSCGGGGLFPLAVGVVNIENESNWLWFLEIFKKAFGYERRYTFMSDRHHGLLVNIPLVFPGSYHSFICLWHMENGLRIALSKTCGLTKVLVALFKKCAYATTHEVFEERIAELLNIGGDAVSNFLSRAPYENWANAYFRGARYSEMCFSLVECFNNWIDKEHYLPITAVLDEILIKMINMAFKRRKECKN</sequence>
<reference evidence="2 3" key="1">
    <citation type="submission" date="2020-10" db="EMBL/GenBank/DDBJ databases">
        <title>The Coptis chinensis genome and diversification of protoberbering-type alkaloids.</title>
        <authorList>
            <person name="Wang B."/>
            <person name="Shu S."/>
            <person name="Song C."/>
            <person name="Liu Y."/>
        </authorList>
    </citation>
    <scope>NUCLEOTIDE SEQUENCE [LARGE SCALE GENOMIC DNA]</scope>
    <source>
        <strain evidence="2">HL-2020</strain>
        <tissue evidence="2">Leaf</tissue>
    </source>
</reference>
<comment type="caution">
    <text evidence="2">The sequence shown here is derived from an EMBL/GenBank/DDBJ whole genome shotgun (WGS) entry which is preliminary data.</text>
</comment>
<name>A0A835LXM1_9MAGN</name>
<gene>
    <name evidence="2" type="ORF">IFM89_037496</name>
</gene>
<dbReference type="EMBL" id="JADFTS010000004">
    <property type="protein sequence ID" value="KAF9612038.1"/>
    <property type="molecule type" value="Genomic_DNA"/>
</dbReference>
<protein>
    <recommendedName>
        <fullName evidence="1">MULE transposase domain-containing protein</fullName>
    </recommendedName>
</protein>
<dbReference type="Proteomes" id="UP000631114">
    <property type="component" value="Unassembled WGS sequence"/>
</dbReference>
<proteinExistence type="predicted"/>
<dbReference type="AlphaFoldDB" id="A0A835LXM1"/>
<accession>A0A835LXM1</accession>
<feature type="domain" description="MULE transposase" evidence="1">
    <location>
        <begin position="137"/>
        <end position="203"/>
    </location>
</feature>
<dbReference type="Pfam" id="PF10551">
    <property type="entry name" value="MULE"/>
    <property type="match status" value="1"/>
</dbReference>
<evidence type="ECO:0000313" key="2">
    <source>
        <dbReference type="EMBL" id="KAF9612038.1"/>
    </source>
</evidence>
<evidence type="ECO:0000313" key="3">
    <source>
        <dbReference type="Proteomes" id="UP000631114"/>
    </source>
</evidence>
<dbReference type="PANTHER" id="PTHR31973">
    <property type="entry name" value="POLYPROTEIN, PUTATIVE-RELATED"/>
    <property type="match status" value="1"/>
</dbReference>
<dbReference type="InterPro" id="IPR018289">
    <property type="entry name" value="MULE_transposase_dom"/>
</dbReference>
<organism evidence="2 3">
    <name type="scientific">Coptis chinensis</name>
    <dbReference type="NCBI Taxonomy" id="261450"/>
    <lineage>
        <taxon>Eukaryota</taxon>
        <taxon>Viridiplantae</taxon>
        <taxon>Streptophyta</taxon>
        <taxon>Embryophyta</taxon>
        <taxon>Tracheophyta</taxon>
        <taxon>Spermatophyta</taxon>
        <taxon>Magnoliopsida</taxon>
        <taxon>Ranunculales</taxon>
        <taxon>Ranunculaceae</taxon>
        <taxon>Coptidoideae</taxon>
        <taxon>Coptis</taxon>
    </lineage>
</organism>
<dbReference type="OrthoDB" id="1895122at2759"/>
<keyword evidence="3" id="KW-1185">Reference proteome</keyword>